<dbReference type="SUPFAM" id="SSF53790">
    <property type="entry name" value="Tetrapyrrole methylase"/>
    <property type="match status" value="1"/>
</dbReference>
<evidence type="ECO:0000259" key="8">
    <source>
        <dbReference type="Pfam" id="PF00590"/>
    </source>
</evidence>
<feature type="domain" description="Tetrapyrrole methylase" evidence="8">
    <location>
        <begin position="62"/>
        <end position="272"/>
    </location>
</feature>
<dbReference type="Gene3D" id="3.30.950.10">
    <property type="entry name" value="Methyltransferase, Cobalt-precorrin-4 Transmethylase, Domain 2"/>
    <property type="match status" value="1"/>
</dbReference>
<dbReference type="InterPro" id="IPR000878">
    <property type="entry name" value="4pyrrol_Mease"/>
</dbReference>
<sequence length="314" mass="34177">MCVVFVCGIAKEIELKRADEEYTMVVMNTIELAKNKEETKTTLRGLPETLIQKAPKLRKGQVALVGAGPGDPGLLTLNALLLIQQAEVVVCDRLVSPEIMALRPESAELINAGKSCKEHVMTQDETNEVLVQQALKGKRVVRLKGGDPYIFGRGGEEVEFLMAHQIESIVVPGITAASGCSAYAGFPLTHRDFAQSVTFVTGHRMKDGTLDLDWKAFACEDRTVVFYMGLANAQLISDNLQAQGRAAETPVALIERGTTPKQRVVLTNLAELPNTIQKEGLKPPTMMVVGEVVTLAEKNRLLAQNLVNQARQTG</sequence>
<dbReference type="NCBIfam" id="TIGR01469">
    <property type="entry name" value="cobA_cysG_Cterm"/>
    <property type="match status" value="1"/>
</dbReference>
<dbReference type="CDD" id="cd11642">
    <property type="entry name" value="SUMT"/>
    <property type="match status" value="1"/>
</dbReference>
<dbReference type="PANTHER" id="PTHR45790:SF1">
    <property type="entry name" value="SIROHEME SYNTHASE"/>
    <property type="match status" value="1"/>
</dbReference>
<evidence type="ECO:0000256" key="3">
    <source>
        <dbReference type="ARBA" id="ARBA00022603"/>
    </source>
</evidence>
<dbReference type="EMBL" id="BAABBN010000004">
    <property type="protein sequence ID" value="GAA3915652.1"/>
    <property type="molecule type" value="Genomic_DNA"/>
</dbReference>
<keyword evidence="5" id="KW-0949">S-adenosyl-L-methionine</keyword>
<dbReference type="InterPro" id="IPR014777">
    <property type="entry name" value="4pyrrole_Mease_sub1"/>
</dbReference>
<evidence type="ECO:0000256" key="6">
    <source>
        <dbReference type="ARBA" id="ARBA00023244"/>
    </source>
</evidence>
<dbReference type="InterPro" id="IPR050161">
    <property type="entry name" value="Siro_Cobalamin_biosynth"/>
</dbReference>
<organism evidence="9 10">
    <name type="scientific">Litoribacillus peritrichatus</name>
    <dbReference type="NCBI Taxonomy" id="718191"/>
    <lineage>
        <taxon>Bacteria</taxon>
        <taxon>Pseudomonadati</taxon>
        <taxon>Pseudomonadota</taxon>
        <taxon>Gammaproteobacteria</taxon>
        <taxon>Oceanospirillales</taxon>
        <taxon>Oceanospirillaceae</taxon>
        <taxon>Litoribacillus</taxon>
    </lineage>
</organism>
<accession>A0ABP7M5Q6</accession>
<evidence type="ECO:0000313" key="10">
    <source>
        <dbReference type="Proteomes" id="UP001501565"/>
    </source>
</evidence>
<dbReference type="InterPro" id="IPR014776">
    <property type="entry name" value="4pyrrole_Mease_sub2"/>
</dbReference>
<keyword evidence="4" id="KW-0808">Transferase</keyword>
<protein>
    <recommendedName>
        <fullName evidence="2">uroporphyrinogen-III C-methyltransferase</fullName>
        <ecNumber evidence="2">2.1.1.107</ecNumber>
    </recommendedName>
</protein>
<comment type="caution">
    <text evidence="9">The sequence shown here is derived from an EMBL/GenBank/DDBJ whole genome shotgun (WGS) entry which is preliminary data.</text>
</comment>
<dbReference type="Pfam" id="PF00590">
    <property type="entry name" value="TP_methylase"/>
    <property type="match status" value="1"/>
</dbReference>
<dbReference type="InterPro" id="IPR006366">
    <property type="entry name" value="CobA/CysG_C"/>
</dbReference>
<dbReference type="PANTHER" id="PTHR45790">
    <property type="entry name" value="SIROHEME SYNTHASE-RELATED"/>
    <property type="match status" value="1"/>
</dbReference>
<evidence type="ECO:0000256" key="7">
    <source>
        <dbReference type="ARBA" id="ARBA00025705"/>
    </source>
</evidence>
<name>A0ABP7M5Q6_9GAMM</name>
<dbReference type="InterPro" id="IPR035996">
    <property type="entry name" value="4pyrrol_Methylase_sf"/>
</dbReference>
<evidence type="ECO:0000256" key="2">
    <source>
        <dbReference type="ARBA" id="ARBA00012162"/>
    </source>
</evidence>
<keyword evidence="10" id="KW-1185">Reference proteome</keyword>
<proteinExistence type="predicted"/>
<keyword evidence="3" id="KW-0489">Methyltransferase</keyword>
<gene>
    <name evidence="9" type="primary">cobA</name>
    <name evidence="9" type="ORF">GCM10022277_07890</name>
</gene>
<comment type="pathway">
    <text evidence="1">Cofactor biosynthesis; adenosylcobalamin biosynthesis.</text>
</comment>
<reference evidence="10" key="1">
    <citation type="journal article" date="2019" name="Int. J. Syst. Evol. Microbiol.">
        <title>The Global Catalogue of Microorganisms (GCM) 10K type strain sequencing project: providing services to taxonomists for standard genome sequencing and annotation.</title>
        <authorList>
            <consortium name="The Broad Institute Genomics Platform"/>
            <consortium name="The Broad Institute Genome Sequencing Center for Infectious Disease"/>
            <person name="Wu L."/>
            <person name="Ma J."/>
        </authorList>
    </citation>
    <scope>NUCLEOTIDE SEQUENCE [LARGE SCALE GENOMIC DNA]</scope>
    <source>
        <strain evidence="10">JCM 17551</strain>
    </source>
</reference>
<dbReference type="EC" id="2.1.1.107" evidence="2"/>
<comment type="pathway">
    <text evidence="7">Porphyrin-containing compound metabolism; siroheme biosynthesis; precorrin-2 from uroporphyrinogen III: step 1/1.</text>
</comment>
<dbReference type="Proteomes" id="UP001501565">
    <property type="component" value="Unassembled WGS sequence"/>
</dbReference>
<evidence type="ECO:0000256" key="1">
    <source>
        <dbReference type="ARBA" id="ARBA00004953"/>
    </source>
</evidence>
<dbReference type="NCBIfam" id="NF004790">
    <property type="entry name" value="PRK06136.1"/>
    <property type="match status" value="1"/>
</dbReference>
<evidence type="ECO:0000313" key="9">
    <source>
        <dbReference type="EMBL" id="GAA3915652.1"/>
    </source>
</evidence>
<evidence type="ECO:0000256" key="4">
    <source>
        <dbReference type="ARBA" id="ARBA00022679"/>
    </source>
</evidence>
<evidence type="ECO:0000256" key="5">
    <source>
        <dbReference type="ARBA" id="ARBA00022691"/>
    </source>
</evidence>
<dbReference type="Gene3D" id="3.40.1010.10">
    <property type="entry name" value="Cobalt-precorrin-4 Transmethylase, Domain 1"/>
    <property type="match status" value="1"/>
</dbReference>
<keyword evidence="6" id="KW-0627">Porphyrin biosynthesis</keyword>